<dbReference type="Gene3D" id="3.40.50.1400">
    <property type="match status" value="1"/>
</dbReference>
<sequence>MHSHRVLLLAHGSSDPRWCETFEKLASPSLAAIPDAAIAYMELSEPSLDAEVARAASEGVHKVTVLPLFLAAGRHLRQDVPAMLDKLSEEHGLSIELATPIGEHPLLGDAIRHIVEERLGA</sequence>
<evidence type="ECO:0000313" key="3">
    <source>
        <dbReference type="EMBL" id="ENO13815.1"/>
    </source>
</evidence>
<name>N6VUJ9_9GAMM</name>
<dbReference type="eggNOG" id="COG2138">
    <property type="taxonomic scope" value="Bacteria"/>
</dbReference>
<protein>
    <submittedName>
        <fullName evidence="3">Cobalamin biosynthesis protein CbiX</fullName>
    </submittedName>
</protein>
<reference evidence="3 4" key="1">
    <citation type="journal article" date="2013" name="Genome Announc.">
        <title>Genome Sequence of the Polycyclic Aromatic Hydrocarbon-Degrading Bacterium Strain Marinobacter nanhaiticus D15-8WT.</title>
        <authorList>
            <person name="Cui Z."/>
            <person name="Gao W."/>
            <person name="Li Q."/>
            <person name="Xu G."/>
            <person name="Zheng L."/>
        </authorList>
    </citation>
    <scope>NUCLEOTIDE SEQUENCE [LARGE SCALE GENOMIC DNA]</scope>
    <source>
        <strain evidence="3 4">D15-8W</strain>
    </source>
</reference>
<dbReference type="CDD" id="cd03416">
    <property type="entry name" value="CbiX_SirB_N"/>
    <property type="match status" value="1"/>
</dbReference>
<accession>N6VUJ9</accession>
<dbReference type="GO" id="GO:0046872">
    <property type="term" value="F:metal ion binding"/>
    <property type="evidence" value="ECO:0007669"/>
    <property type="project" value="UniProtKB-KW"/>
</dbReference>
<keyword evidence="2" id="KW-0456">Lyase</keyword>
<keyword evidence="1" id="KW-0479">Metal-binding</keyword>
<dbReference type="AlphaFoldDB" id="N6VUJ9"/>
<proteinExistence type="predicted"/>
<dbReference type="PANTHER" id="PTHR33542">
    <property type="entry name" value="SIROHYDROCHLORIN FERROCHELATASE, CHLOROPLASTIC"/>
    <property type="match status" value="1"/>
</dbReference>
<dbReference type="InterPro" id="IPR050963">
    <property type="entry name" value="Sirohydro_Cobaltochel/CbiX"/>
</dbReference>
<dbReference type="OrthoDB" id="9797895at2"/>
<gene>
    <name evidence="3" type="ORF">J057_20505</name>
</gene>
<dbReference type="GO" id="GO:0016829">
    <property type="term" value="F:lyase activity"/>
    <property type="evidence" value="ECO:0007669"/>
    <property type="project" value="UniProtKB-KW"/>
</dbReference>
<dbReference type="STRING" id="626887.J057_20505"/>
<dbReference type="HOGENOM" id="CLU_065901_2_2_6"/>
<organism evidence="3 4">
    <name type="scientific">Marinobacter nanhaiticus D15-8W</name>
    <dbReference type="NCBI Taxonomy" id="626887"/>
    <lineage>
        <taxon>Bacteria</taxon>
        <taxon>Pseudomonadati</taxon>
        <taxon>Pseudomonadota</taxon>
        <taxon>Gammaproteobacteria</taxon>
        <taxon>Pseudomonadales</taxon>
        <taxon>Marinobacteraceae</taxon>
        <taxon>Marinobacter</taxon>
    </lineage>
</organism>
<evidence type="ECO:0000313" key="4">
    <source>
        <dbReference type="Proteomes" id="UP000013165"/>
    </source>
</evidence>
<dbReference type="Proteomes" id="UP000013165">
    <property type="component" value="Unassembled WGS sequence"/>
</dbReference>
<dbReference type="InterPro" id="IPR002762">
    <property type="entry name" value="CbiX-like"/>
</dbReference>
<comment type="caution">
    <text evidence="3">The sequence shown here is derived from an EMBL/GenBank/DDBJ whole genome shotgun (WGS) entry which is preliminary data.</text>
</comment>
<dbReference type="EMBL" id="APLQ01000014">
    <property type="protein sequence ID" value="ENO13815.1"/>
    <property type="molecule type" value="Genomic_DNA"/>
</dbReference>
<dbReference type="PATRIC" id="fig|626887.3.peg.4103"/>
<dbReference type="Pfam" id="PF01903">
    <property type="entry name" value="CbiX"/>
    <property type="match status" value="1"/>
</dbReference>
<dbReference type="SUPFAM" id="SSF53800">
    <property type="entry name" value="Chelatase"/>
    <property type="match status" value="1"/>
</dbReference>
<evidence type="ECO:0000256" key="1">
    <source>
        <dbReference type="ARBA" id="ARBA00022723"/>
    </source>
</evidence>
<dbReference type="PANTHER" id="PTHR33542:SF3">
    <property type="entry name" value="SIROHYDROCHLORIN FERROCHELATASE, CHLOROPLASTIC"/>
    <property type="match status" value="1"/>
</dbReference>
<evidence type="ECO:0000256" key="2">
    <source>
        <dbReference type="ARBA" id="ARBA00023239"/>
    </source>
</evidence>
<keyword evidence="4" id="KW-1185">Reference proteome</keyword>